<dbReference type="AlphaFoldDB" id="A0ABC8SSA4"/>
<keyword evidence="2" id="KW-1185">Reference proteome</keyword>
<organism evidence="1 2">
    <name type="scientific">Ilex paraguariensis</name>
    <name type="common">yerba mate</name>
    <dbReference type="NCBI Taxonomy" id="185542"/>
    <lineage>
        <taxon>Eukaryota</taxon>
        <taxon>Viridiplantae</taxon>
        <taxon>Streptophyta</taxon>
        <taxon>Embryophyta</taxon>
        <taxon>Tracheophyta</taxon>
        <taxon>Spermatophyta</taxon>
        <taxon>Magnoliopsida</taxon>
        <taxon>eudicotyledons</taxon>
        <taxon>Gunneridae</taxon>
        <taxon>Pentapetalae</taxon>
        <taxon>asterids</taxon>
        <taxon>campanulids</taxon>
        <taxon>Aquifoliales</taxon>
        <taxon>Aquifoliaceae</taxon>
        <taxon>Ilex</taxon>
    </lineage>
</organism>
<name>A0ABC8SSA4_9AQUA</name>
<dbReference type="Proteomes" id="UP001642360">
    <property type="component" value="Unassembled WGS sequence"/>
</dbReference>
<accession>A0ABC8SSA4</accession>
<dbReference type="EMBL" id="CAUOFW020003392">
    <property type="protein sequence ID" value="CAK9159758.1"/>
    <property type="molecule type" value="Genomic_DNA"/>
</dbReference>
<evidence type="ECO:0000313" key="1">
    <source>
        <dbReference type="EMBL" id="CAK9159758.1"/>
    </source>
</evidence>
<sequence>MTFVHCRMIAEAFLNLDKKSPCCAKLNRILAQSSAIYLGKSGGCLAATNFSNQFPLNNILGPHTSVGMMRTNNLSKLYSFAGKSGRPLRRLHQSKGSVPVVYEFWRKVLVGKGDLLFYPNYENRVLLHN</sequence>
<protein>
    <submittedName>
        <fullName evidence="1">Uncharacterized protein</fullName>
    </submittedName>
</protein>
<gene>
    <name evidence="1" type="ORF">ILEXP_LOCUS28464</name>
</gene>
<reference evidence="1 2" key="1">
    <citation type="submission" date="2024-02" db="EMBL/GenBank/DDBJ databases">
        <authorList>
            <person name="Vignale AGUSTIN F."/>
            <person name="Sosa J E."/>
            <person name="Modenutti C."/>
        </authorList>
    </citation>
    <scope>NUCLEOTIDE SEQUENCE [LARGE SCALE GENOMIC DNA]</scope>
</reference>
<proteinExistence type="predicted"/>
<comment type="caution">
    <text evidence="1">The sequence shown here is derived from an EMBL/GenBank/DDBJ whole genome shotgun (WGS) entry which is preliminary data.</text>
</comment>
<evidence type="ECO:0000313" key="2">
    <source>
        <dbReference type="Proteomes" id="UP001642360"/>
    </source>
</evidence>